<comment type="caution">
    <text evidence="3">The sequence shown here is derived from an EMBL/GenBank/DDBJ whole genome shotgun (WGS) entry which is preliminary data.</text>
</comment>
<dbReference type="AlphaFoldDB" id="A0A1G2N0V1"/>
<proteinExistence type="predicted"/>
<evidence type="ECO:0000256" key="2">
    <source>
        <dbReference type="SAM" id="SignalP"/>
    </source>
</evidence>
<reference evidence="3 4" key="1">
    <citation type="journal article" date="2016" name="Nat. Commun.">
        <title>Thousands of microbial genomes shed light on interconnected biogeochemical processes in an aquifer system.</title>
        <authorList>
            <person name="Anantharaman K."/>
            <person name="Brown C.T."/>
            <person name="Hug L.A."/>
            <person name="Sharon I."/>
            <person name="Castelle C.J."/>
            <person name="Probst A.J."/>
            <person name="Thomas B.C."/>
            <person name="Singh A."/>
            <person name="Wilkins M.J."/>
            <person name="Karaoz U."/>
            <person name="Brodie E.L."/>
            <person name="Williams K.H."/>
            <person name="Hubbard S.S."/>
            <person name="Banfield J.F."/>
        </authorList>
    </citation>
    <scope>NUCLEOTIDE SEQUENCE [LARGE SCALE GENOMIC DNA]</scope>
</reference>
<evidence type="ECO:0000313" key="4">
    <source>
        <dbReference type="Proteomes" id="UP000178089"/>
    </source>
</evidence>
<sequence length="193" mass="21261">MKKVGLLVLIVLTATINVSAQQDTTYAGVTYPPGVKVTVVYAGEVDPSHGEAAAIAVGALRTGNCPTTSASCTPLMGVQQPQPEKVIVVEKRPNWFVRTFGGLCRATVVVDAGFSPYRYGSYWVPNNQAYEDRYYHNNVFIWGRGLGYNQSYIPSYRSGPYPPVRFIPNAPRGHPVTPYPHRYGNGQRRSGRH</sequence>
<feature type="region of interest" description="Disordered" evidence="1">
    <location>
        <begin position="172"/>
        <end position="193"/>
    </location>
</feature>
<dbReference type="Proteomes" id="UP000178089">
    <property type="component" value="Unassembled WGS sequence"/>
</dbReference>
<keyword evidence="2" id="KW-0732">Signal</keyword>
<evidence type="ECO:0000256" key="1">
    <source>
        <dbReference type="SAM" id="MobiDB-lite"/>
    </source>
</evidence>
<name>A0A1G2N0V1_9BACT</name>
<protein>
    <submittedName>
        <fullName evidence="3">Uncharacterized protein</fullName>
    </submittedName>
</protein>
<evidence type="ECO:0000313" key="3">
    <source>
        <dbReference type="EMBL" id="OHA29718.1"/>
    </source>
</evidence>
<feature type="signal peptide" evidence="2">
    <location>
        <begin position="1"/>
        <end position="20"/>
    </location>
</feature>
<dbReference type="STRING" id="1802315.A3F51_03260"/>
<dbReference type="EMBL" id="MHRT01000001">
    <property type="protein sequence ID" value="OHA29718.1"/>
    <property type="molecule type" value="Genomic_DNA"/>
</dbReference>
<organism evidence="3 4">
    <name type="scientific">Candidatus Taylorbacteria bacterium RIFCSPHIGHO2_12_FULL_45_16</name>
    <dbReference type="NCBI Taxonomy" id="1802315"/>
    <lineage>
        <taxon>Bacteria</taxon>
        <taxon>Candidatus Tayloriibacteriota</taxon>
    </lineage>
</organism>
<feature type="chain" id="PRO_5009583733" evidence="2">
    <location>
        <begin position="21"/>
        <end position="193"/>
    </location>
</feature>
<gene>
    <name evidence="3" type="ORF">A3F51_03260</name>
</gene>
<accession>A0A1G2N0V1</accession>